<keyword evidence="3" id="KW-1185">Reference proteome</keyword>
<accession>A0AAE3NTP6</accession>
<dbReference type="InterPro" id="IPR029058">
    <property type="entry name" value="AB_hydrolase_fold"/>
</dbReference>
<dbReference type="EMBL" id="JARGYC010000012">
    <property type="protein sequence ID" value="MDF0600377.1"/>
    <property type="molecule type" value="Genomic_DNA"/>
</dbReference>
<reference evidence="2" key="1">
    <citation type="submission" date="2023-03" db="EMBL/GenBank/DDBJ databases">
        <title>Multiphase analysis and comparison of six strains from genera Psychromarinibacter, Lutimaribacter, and Maritimibacter, including a novel species: Psychromarinibacter sediminicola sp. nov.</title>
        <authorList>
            <person name="Wang Y.-H."/>
            <person name="Ye M.-Q."/>
            <person name="Du Z.-J."/>
        </authorList>
    </citation>
    <scope>NUCLEOTIDE SEQUENCE</scope>
    <source>
        <strain evidence="2">C21-152</strain>
    </source>
</reference>
<name>A0AAE3NTP6_9RHOB</name>
<dbReference type="Pfam" id="PF12146">
    <property type="entry name" value="Hydrolase_4"/>
    <property type="match status" value="1"/>
</dbReference>
<evidence type="ECO:0000259" key="1">
    <source>
        <dbReference type="Pfam" id="PF12146"/>
    </source>
</evidence>
<feature type="domain" description="Serine aminopeptidase S33" evidence="1">
    <location>
        <begin position="40"/>
        <end position="292"/>
    </location>
</feature>
<comment type="caution">
    <text evidence="2">The sequence shown here is derived from an EMBL/GenBank/DDBJ whole genome shotgun (WGS) entry which is preliminary data.</text>
</comment>
<dbReference type="Proteomes" id="UP001220964">
    <property type="component" value="Unassembled WGS sequence"/>
</dbReference>
<keyword evidence="2" id="KW-0378">Hydrolase</keyword>
<dbReference type="InterPro" id="IPR051044">
    <property type="entry name" value="MAG_DAG_Lipase"/>
</dbReference>
<sequence length="313" mass="34788">MPEPAPFHHAVAEGPEDARAVWVRAEDGVRLRLAVWPGGTRGTVLLFPGRTEYVEKYGRTAGEFRALGLSVIAIDWRGQGLAERHLDDRATGHVIEFPDYQLDVAEMLRLARAEGLAEPYFLIAHSMGGCIGLRSLMEDLPVRAAAFTAPMWGIPISGLLRPVAWSLSWASQRMGFGHRYVPGTAPETYVEGAPFEDNVLTTDREMFDYMLRQVSEHPDLALGGPSLHWLFEALMETRALARRPAPEVPCLTWLGGNERVVDTDPIHARMAGWPGGRLELVDRAEHEVLMERPEVRDRVMAETAGFFGLRDAA</sequence>
<gene>
    <name evidence="2" type="ORF">P1J78_06520</name>
</gene>
<evidence type="ECO:0000313" key="3">
    <source>
        <dbReference type="Proteomes" id="UP001220964"/>
    </source>
</evidence>
<dbReference type="AlphaFoldDB" id="A0AAE3NTP6"/>
<dbReference type="RefSeq" id="WP_275566521.1">
    <property type="nucleotide sequence ID" value="NZ_JARGYC010000012.1"/>
</dbReference>
<dbReference type="SUPFAM" id="SSF53474">
    <property type="entry name" value="alpha/beta-Hydrolases"/>
    <property type="match status" value="1"/>
</dbReference>
<dbReference type="PANTHER" id="PTHR11614">
    <property type="entry name" value="PHOSPHOLIPASE-RELATED"/>
    <property type="match status" value="1"/>
</dbReference>
<organism evidence="2 3">
    <name type="scientific">Psychromarinibacter sediminicola</name>
    <dbReference type="NCBI Taxonomy" id="3033385"/>
    <lineage>
        <taxon>Bacteria</taxon>
        <taxon>Pseudomonadati</taxon>
        <taxon>Pseudomonadota</taxon>
        <taxon>Alphaproteobacteria</taxon>
        <taxon>Rhodobacterales</taxon>
        <taxon>Paracoccaceae</taxon>
        <taxon>Psychromarinibacter</taxon>
    </lineage>
</organism>
<dbReference type="Gene3D" id="3.40.50.1820">
    <property type="entry name" value="alpha/beta hydrolase"/>
    <property type="match status" value="1"/>
</dbReference>
<proteinExistence type="predicted"/>
<dbReference type="GO" id="GO:0016787">
    <property type="term" value="F:hydrolase activity"/>
    <property type="evidence" value="ECO:0007669"/>
    <property type="project" value="UniProtKB-KW"/>
</dbReference>
<protein>
    <submittedName>
        <fullName evidence="2">Alpha/beta hydrolase</fullName>
    </submittedName>
</protein>
<dbReference type="InterPro" id="IPR022742">
    <property type="entry name" value="Hydrolase_4"/>
</dbReference>
<evidence type="ECO:0000313" key="2">
    <source>
        <dbReference type="EMBL" id="MDF0600377.1"/>
    </source>
</evidence>